<keyword evidence="2" id="KW-0472">Membrane</keyword>
<sequence>MSILRNNYKQCNNRDDEDELFEVRSDFRTPGRATGKERCRFCTEHIAIVIVVLLLLAALAITAIIVIIYLPNIMGKRTGSGFNEDSDRLNPIAQTNCGAFVGTEEGGSYVFKLIDLPILDAGHQRSLRNKEKKSKKRQLEMRPNLKYSRKGNSSNRDP</sequence>
<feature type="compositionally biased region" description="Basic residues" evidence="1">
    <location>
        <begin position="125"/>
        <end position="136"/>
    </location>
</feature>
<accession>A0A4Y2BG05</accession>
<dbReference type="OrthoDB" id="6430550at2759"/>
<evidence type="ECO:0000313" key="4">
    <source>
        <dbReference type="Proteomes" id="UP000499080"/>
    </source>
</evidence>
<feature type="transmembrane region" description="Helical" evidence="2">
    <location>
        <begin position="46"/>
        <end position="70"/>
    </location>
</feature>
<evidence type="ECO:0000313" key="3">
    <source>
        <dbReference type="EMBL" id="GBL90903.1"/>
    </source>
</evidence>
<keyword evidence="4" id="KW-1185">Reference proteome</keyword>
<evidence type="ECO:0000256" key="1">
    <source>
        <dbReference type="SAM" id="MobiDB-lite"/>
    </source>
</evidence>
<protein>
    <submittedName>
        <fullName evidence="3">Uncharacterized protein</fullName>
    </submittedName>
</protein>
<keyword evidence="2" id="KW-0812">Transmembrane</keyword>
<name>A0A4Y2BG05_ARAVE</name>
<reference evidence="3 4" key="1">
    <citation type="journal article" date="2019" name="Sci. Rep.">
        <title>Orb-weaving spider Araneus ventricosus genome elucidates the spidroin gene catalogue.</title>
        <authorList>
            <person name="Kono N."/>
            <person name="Nakamura H."/>
            <person name="Ohtoshi R."/>
            <person name="Moran D.A.P."/>
            <person name="Shinohara A."/>
            <person name="Yoshida Y."/>
            <person name="Fujiwara M."/>
            <person name="Mori M."/>
            <person name="Tomita M."/>
            <person name="Arakawa K."/>
        </authorList>
    </citation>
    <scope>NUCLEOTIDE SEQUENCE [LARGE SCALE GENOMIC DNA]</scope>
</reference>
<evidence type="ECO:0000256" key="2">
    <source>
        <dbReference type="SAM" id="Phobius"/>
    </source>
</evidence>
<comment type="caution">
    <text evidence="3">The sequence shown here is derived from an EMBL/GenBank/DDBJ whole genome shotgun (WGS) entry which is preliminary data.</text>
</comment>
<gene>
    <name evidence="3" type="ORF">AVEN_28005_1</name>
</gene>
<organism evidence="3 4">
    <name type="scientific">Araneus ventricosus</name>
    <name type="common">Orbweaver spider</name>
    <name type="synonym">Epeira ventricosa</name>
    <dbReference type="NCBI Taxonomy" id="182803"/>
    <lineage>
        <taxon>Eukaryota</taxon>
        <taxon>Metazoa</taxon>
        <taxon>Ecdysozoa</taxon>
        <taxon>Arthropoda</taxon>
        <taxon>Chelicerata</taxon>
        <taxon>Arachnida</taxon>
        <taxon>Araneae</taxon>
        <taxon>Araneomorphae</taxon>
        <taxon>Entelegynae</taxon>
        <taxon>Araneoidea</taxon>
        <taxon>Araneidae</taxon>
        <taxon>Araneus</taxon>
    </lineage>
</organism>
<dbReference type="EMBL" id="BGPR01000075">
    <property type="protein sequence ID" value="GBL90903.1"/>
    <property type="molecule type" value="Genomic_DNA"/>
</dbReference>
<dbReference type="Proteomes" id="UP000499080">
    <property type="component" value="Unassembled WGS sequence"/>
</dbReference>
<proteinExistence type="predicted"/>
<dbReference type="AlphaFoldDB" id="A0A4Y2BG05"/>
<keyword evidence="2" id="KW-1133">Transmembrane helix</keyword>
<feature type="region of interest" description="Disordered" evidence="1">
    <location>
        <begin position="125"/>
        <end position="158"/>
    </location>
</feature>